<reference evidence="1" key="1">
    <citation type="submission" date="2019-03" db="EMBL/GenBank/DDBJ databases">
        <title>WGS assembly of Setaria viridis.</title>
        <authorList>
            <person name="Huang P."/>
            <person name="Jenkins J."/>
            <person name="Grimwood J."/>
            <person name="Barry K."/>
            <person name="Healey A."/>
            <person name="Mamidi S."/>
            <person name="Sreedasyam A."/>
            <person name="Shu S."/>
            <person name="Feldman M."/>
            <person name="Wu J."/>
            <person name="Yu Y."/>
            <person name="Chen C."/>
            <person name="Johnson J."/>
            <person name="Rokhsar D."/>
            <person name="Baxter I."/>
            <person name="Schmutz J."/>
            <person name="Brutnell T."/>
            <person name="Kellogg E."/>
        </authorList>
    </citation>
    <scope>NUCLEOTIDE SEQUENCE [LARGE SCALE GENOMIC DNA]</scope>
</reference>
<dbReference type="Gramene" id="TKW11471">
    <property type="protein sequence ID" value="TKW11471"/>
    <property type="gene ID" value="SEVIR_6G235451v2"/>
</dbReference>
<dbReference type="Proteomes" id="UP000298652">
    <property type="component" value="Chromosome 6"/>
</dbReference>
<proteinExistence type="predicted"/>
<sequence length="57" mass="6360">MIISNKFQIEQSPILPPKYSVGFLDSDCSYSVGFLDSGCSIWRNMRAHPKKAGPVNE</sequence>
<protein>
    <submittedName>
        <fullName evidence="1">Uncharacterized protein</fullName>
    </submittedName>
</protein>
<dbReference type="EMBL" id="CM016557">
    <property type="protein sequence ID" value="TKW11471.1"/>
    <property type="molecule type" value="Genomic_DNA"/>
</dbReference>
<dbReference type="AlphaFoldDB" id="A0A4U6U6Y9"/>
<keyword evidence="2" id="KW-1185">Reference proteome</keyword>
<gene>
    <name evidence="1" type="ORF">SEVIR_6G235451v2</name>
</gene>
<accession>A0A4U6U6Y9</accession>
<name>A0A4U6U6Y9_SETVI</name>
<evidence type="ECO:0000313" key="2">
    <source>
        <dbReference type="Proteomes" id="UP000298652"/>
    </source>
</evidence>
<evidence type="ECO:0000313" key="1">
    <source>
        <dbReference type="EMBL" id="TKW11471.1"/>
    </source>
</evidence>
<organism evidence="1 2">
    <name type="scientific">Setaria viridis</name>
    <name type="common">Green bristlegrass</name>
    <name type="synonym">Setaria italica subsp. viridis</name>
    <dbReference type="NCBI Taxonomy" id="4556"/>
    <lineage>
        <taxon>Eukaryota</taxon>
        <taxon>Viridiplantae</taxon>
        <taxon>Streptophyta</taxon>
        <taxon>Embryophyta</taxon>
        <taxon>Tracheophyta</taxon>
        <taxon>Spermatophyta</taxon>
        <taxon>Magnoliopsida</taxon>
        <taxon>Liliopsida</taxon>
        <taxon>Poales</taxon>
        <taxon>Poaceae</taxon>
        <taxon>PACMAD clade</taxon>
        <taxon>Panicoideae</taxon>
        <taxon>Panicodae</taxon>
        <taxon>Paniceae</taxon>
        <taxon>Cenchrinae</taxon>
        <taxon>Setaria</taxon>
    </lineage>
</organism>